<evidence type="ECO:0000313" key="3">
    <source>
        <dbReference type="EMBL" id="SOC35662.1"/>
    </source>
</evidence>
<evidence type="ECO:0000259" key="2">
    <source>
        <dbReference type="PROSITE" id="PS50846"/>
    </source>
</evidence>
<evidence type="ECO:0000313" key="4">
    <source>
        <dbReference type="Proteomes" id="UP000219167"/>
    </source>
</evidence>
<dbReference type="Pfam" id="PF00403">
    <property type="entry name" value="HMA"/>
    <property type="match status" value="1"/>
</dbReference>
<gene>
    <name evidence="3" type="ORF">SAMN05892877_101469</name>
</gene>
<protein>
    <submittedName>
        <fullName evidence="3">Copper chaperone</fullName>
    </submittedName>
</protein>
<dbReference type="GO" id="GO:0046872">
    <property type="term" value="F:metal ion binding"/>
    <property type="evidence" value="ECO:0007669"/>
    <property type="project" value="UniProtKB-KW"/>
</dbReference>
<evidence type="ECO:0000256" key="1">
    <source>
        <dbReference type="ARBA" id="ARBA00022723"/>
    </source>
</evidence>
<name>A0A285U1G4_9HYPH</name>
<reference evidence="3 4" key="1">
    <citation type="submission" date="2017-08" db="EMBL/GenBank/DDBJ databases">
        <authorList>
            <person name="de Groot N.N."/>
        </authorList>
    </citation>
    <scope>NUCLEOTIDE SEQUENCE [LARGE SCALE GENOMIC DNA]</scope>
    <source>
        <strain evidence="3 4">JC85</strain>
    </source>
</reference>
<dbReference type="AlphaFoldDB" id="A0A285U1G4"/>
<keyword evidence="4" id="KW-1185">Reference proteome</keyword>
<dbReference type="Proteomes" id="UP000219167">
    <property type="component" value="Unassembled WGS sequence"/>
</dbReference>
<keyword evidence="1" id="KW-0479">Metal-binding</keyword>
<accession>A0A285U1G4</accession>
<dbReference type="InterPro" id="IPR036163">
    <property type="entry name" value="HMA_dom_sf"/>
</dbReference>
<dbReference type="RefSeq" id="WP_097136016.1">
    <property type="nucleotide sequence ID" value="NZ_OBQD01000001.1"/>
</dbReference>
<sequence>MIHLNVPDMTCGHCAGAVEKAVKSVDPEAKIAVNLETKTASIESTTGAEAFIAAIEDAGYGAAFKKSCCGHVA</sequence>
<dbReference type="SUPFAM" id="SSF55008">
    <property type="entry name" value="HMA, heavy metal-associated domain"/>
    <property type="match status" value="1"/>
</dbReference>
<organism evidence="3 4">
    <name type="scientific">Rhizobium subbaraonis</name>
    <dbReference type="NCBI Taxonomy" id="908946"/>
    <lineage>
        <taxon>Bacteria</taxon>
        <taxon>Pseudomonadati</taxon>
        <taxon>Pseudomonadota</taxon>
        <taxon>Alphaproteobacteria</taxon>
        <taxon>Hyphomicrobiales</taxon>
        <taxon>Rhizobiaceae</taxon>
        <taxon>Rhizobium/Agrobacterium group</taxon>
        <taxon>Rhizobium</taxon>
    </lineage>
</organism>
<dbReference type="CDD" id="cd00371">
    <property type="entry name" value="HMA"/>
    <property type="match status" value="1"/>
</dbReference>
<dbReference type="InterPro" id="IPR006121">
    <property type="entry name" value="HMA_dom"/>
</dbReference>
<dbReference type="PROSITE" id="PS50846">
    <property type="entry name" value="HMA_2"/>
    <property type="match status" value="1"/>
</dbReference>
<feature type="domain" description="HMA" evidence="2">
    <location>
        <begin position="1"/>
        <end position="63"/>
    </location>
</feature>
<dbReference type="EMBL" id="OBQD01000001">
    <property type="protein sequence ID" value="SOC35662.1"/>
    <property type="molecule type" value="Genomic_DNA"/>
</dbReference>
<dbReference type="InterPro" id="IPR017969">
    <property type="entry name" value="Heavy-metal-associated_CS"/>
</dbReference>
<proteinExistence type="predicted"/>
<dbReference type="Gene3D" id="3.30.70.100">
    <property type="match status" value="1"/>
</dbReference>
<dbReference type="PROSITE" id="PS01047">
    <property type="entry name" value="HMA_1"/>
    <property type="match status" value="1"/>
</dbReference>
<dbReference type="OrthoDB" id="9801832at2"/>